<evidence type="ECO:0000313" key="3">
    <source>
        <dbReference type="Proteomes" id="UP000253094"/>
    </source>
</evidence>
<dbReference type="GO" id="GO:0008476">
    <property type="term" value="F:protein-tyrosine sulfotransferase activity"/>
    <property type="evidence" value="ECO:0007669"/>
    <property type="project" value="InterPro"/>
</dbReference>
<keyword evidence="3" id="KW-1185">Reference proteome</keyword>
<gene>
    <name evidence="2" type="ORF">DQ384_32990</name>
</gene>
<dbReference type="SUPFAM" id="SSF52540">
    <property type="entry name" value="P-loop containing nucleoside triphosphate hydrolases"/>
    <property type="match status" value="1"/>
</dbReference>
<dbReference type="PANTHER" id="PTHR12788:SF10">
    <property type="entry name" value="PROTEIN-TYROSINE SULFOTRANSFERASE"/>
    <property type="match status" value="1"/>
</dbReference>
<dbReference type="PANTHER" id="PTHR12788">
    <property type="entry name" value="PROTEIN-TYROSINE SULFOTRANSFERASE 2"/>
    <property type="match status" value="1"/>
</dbReference>
<dbReference type="EMBL" id="QOIL01000024">
    <property type="protein sequence ID" value="RCG24466.1"/>
    <property type="molecule type" value="Genomic_DNA"/>
</dbReference>
<dbReference type="Pfam" id="PF13469">
    <property type="entry name" value="Sulfotransfer_3"/>
    <property type="match status" value="1"/>
</dbReference>
<dbReference type="Proteomes" id="UP000253094">
    <property type="component" value="Unassembled WGS sequence"/>
</dbReference>
<keyword evidence="1 2" id="KW-0808">Transferase</keyword>
<comment type="caution">
    <text evidence="2">The sequence shown here is derived from an EMBL/GenBank/DDBJ whole genome shotgun (WGS) entry which is preliminary data.</text>
</comment>
<name>A0A367F287_9ACTN</name>
<evidence type="ECO:0000256" key="1">
    <source>
        <dbReference type="ARBA" id="ARBA00022679"/>
    </source>
</evidence>
<dbReference type="AlphaFoldDB" id="A0A367F287"/>
<protein>
    <submittedName>
        <fullName evidence="2">Sulfotransferase</fullName>
    </submittedName>
</protein>
<organism evidence="2 3">
    <name type="scientific">Sphaerisporangium album</name>
    <dbReference type="NCBI Taxonomy" id="509200"/>
    <lineage>
        <taxon>Bacteria</taxon>
        <taxon>Bacillati</taxon>
        <taxon>Actinomycetota</taxon>
        <taxon>Actinomycetes</taxon>
        <taxon>Streptosporangiales</taxon>
        <taxon>Streptosporangiaceae</taxon>
        <taxon>Sphaerisporangium</taxon>
    </lineage>
</organism>
<evidence type="ECO:0000313" key="2">
    <source>
        <dbReference type="EMBL" id="RCG24466.1"/>
    </source>
</evidence>
<dbReference type="Gene3D" id="3.40.50.300">
    <property type="entry name" value="P-loop containing nucleotide triphosphate hydrolases"/>
    <property type="match status" value="1"/>
</dbReference>
<dbReference type="RefSeq" id="WP_114032793.1">
    <property type="nucleotide sequence ID" value="NZ_QOIL01000024.1"/>
</dbReference>
<dbReference type="InterPro" id="IPR026634">
    <property type="entry name" value="TPST-like"/>
</dbReference>
<reference evidence="2 3" key="1">
    <citation type="submission" date="2018-06" db="EMBL/GenBank/DDBJ databases">
        <title>Sphaerisporangium craniellae sp. nov., isolated from a marine sponge in the South China Sea.</title>
        <authorList>
            <person name="Li L."/>
        </authorList>
    </citation>
    <scope>NUCLEOTIDE SEQUENCE [LARGE SCALE GENOMIC DNA]</scope>
    <source>
        <strain evidence="2 3">CCTCC AA 208026</strain>
    </source>
</reference>
<accession>A0A367F287</accession>
<sequence>MRPDRPIFIIGCPRSGTTMLQLMLHAHERIAVPPETRYLLPAYYHRRWYGDMREAANRRGLAEWIATDKTTKFRALGIDADAYVERAAAGPGSLGSVVGETFRAYAERFGKPRWGDKRPGYSKHVNVLLRLFPDAQFIHLIRDGRDCVASLKEMPWFTLDVYHAVAIWAEAVDYGRRHAARLPADSYHELRYEDLTADPEGELAKICTFLGEDYDPAMCEPRRVAVTAVPAHKVWHSNTHREVSQASVGSWTTRLESWEAALCEEVLGDRLRGHGYELSGVSGASVRHLLAYRRTAARRALSRARTFGRDRINRMREPGPLAAMLTSGQLSLASIPRQRTTSGQLTRR</sequence>
<dbReference type="InterPro" id="IPR027417">
    <property type="entry name" value="P-loop_NTPase"/>
</dbReference>
<dbReference type="OrthoDB" id="9777890at2"/>
<proteinExistence type="predicted"/>